<dbReference type="InterPro" id="IPR036942">
    <property type="entry name" value="Beta-barrel_TonB_sf"/>
</dbReference>
<evidence type="ECO:0000259" key="9">
    <source>
        <dbReference type="Pfam" id="PF07715"/>
    </source>
</evidence>
<dbReference type="NCBIfam" id="TIGR04056">
    <property type="entry name" value="OMP_RagA_SusC"/>
    <property type="match status" value="1"/>
</dbReference>
<feature type="signal peptide" evidence="8">
    <location>
        <begin position="1"/>
        <end position="21"/>
    </location>
</feature>
<evidence type="ECO:0000313" key="11">
    <source>
        <dbReference type="EMBL" id="MBB4109496.1"/>
    </source>
</evidence>
<dbReference type="Pfam" id="PF13715">
    <property type="entry name" value="CarbopepD_reg_2"/>
    <property type="match status" value="1"/>
</dbReference>
<keyword evidence="8" id="KW-0732">Signal</keyword>
<dbReference type="InterPro" id="IPR012910">
    <property type="entry name" value="Plug_dom"/>
</dbReference>
<dbReference type="Gene3D" id="2.60.40.1120">
    <property type="entry name" value="Carboxypeptidase-like, regulatory domain"/>
    <property type="match status" value="1"/>
</dbReference>
<evidence type="ECO:0000313" key="10">
    <source>
        <dbReference type="EMBL" id="GGH12561.1"/>
    </source>
</evidence>
<dbReference type="InterPro" id="IPR039426">
    <property type="entry name" value="TonB-dep_rcpt-like"/>
</dbReference>
<evidence type="ECO:0000256" key="2">
    <source>
        <dbReference type="ARBA" id="ARBA00022448"/>
    </source>
</evidence>
<dbReference type="InterPro" id="IPR008969">
    <property type="entry name" value="CarboxyPept-like_regulatory"/>
</dbReference>
<comment type="caution">
    <text evidence="11">The sequence shown here is derived from an EMBL/GenBank/DDBJ whole genome shotgun (WGS) entry which is preliminary data.</text>
</comment>
<dbReference type="Gene3D" id="2.40.170.20">
    <property type="entry name" value="TonB-dependent receptor, beta-barrel domain"/>
    <property type="match status" value="1"/>
</dbReference>
<dbReference type="EMBL" id="BMHZ01000003">
    <property type="protein sequence ID" value="GGH12561.1"/>
    <property type="molecule type" value="Genomic_DNA"/>
</dbReference>
<keyword evidence="2 7" id="KW-0813">Transport</keyword>
<evidence type="ECO:0000256" key="8">
    <source>
        <dbReference type="SAM" id="SignalP"/>
    </source>
</evidence>
<dbReference type="InterPro" id="IPR023997">
    <property type="entry name" value="TonB-dep_OMP_SusC/RagA_CS"/>
</dbReference>
<reference evidence="13" key="2">
    <citation type="journal article" date="2019" name="Int. J. Syst. Evol. Microbiol.">
        <title>The Global Catalogue of Microorganisms (GCM) 10K type strain sequencing project: providing services to taxonomists for standard genome sequencing and annotation.</title>
        <authorList>
            <consortium name="The Broad Institute Genomics Platform"/>
            <consortium name="The Broad Institute Genome Sequencing Center for Infectious Disease"/>
            <person name="Wu L."/>
            <person name="Ma J."/>
        </authorList>
    </citation>
    <scope>NUCLEOTIDE SEQUENCE [LARGE SCALE GENOMIC DNA]</scope>
    <source>
        <strain evidence="13">CGMCC 1.15287</strain>
    </source>
</reference>
<dbReference type="Gene3D" id="2.170.130.10">
    <property type="entry name" value="TonB-dependent receptor, plug domain"/>
    <property type="match status" value="1"/>
</dbReference>
<dbReference type="Pfam" id="PF07715">
    <property type="entry name" value="Plug"/>
    <property type="match status" value="1"/>
</dbReference>
<dbReference type="GO" id="GO:0009279">
    <property type="term" value="C:cell outer membrane"/>
    <property type="evidence" value="ECO:0007669"/>
    <property type="project" value="UniProtKB-SubCell"/>
</dbReference>
<comment type="similarity">
    <text evidence="7">Belongs to the TonB-dependent receptor family.</text>
</comment>
<reference evidence="10" key="1">
    <citation type="journal article" date="2014" name="Int. J. Syst. Evol. Microbiol.">
        <title>Complete genome of a new Firmicutes species belonging to the dominant human colonic microbiota ('Ruminococcus bicirculans') reveals two chromosomes and a selective capacity to utilize plant glucans.</title>
        <authorList>
            <consortium name="NISC Comparative Sequencing Program"/>
            <person name="Wegmann U."/>
            <person name="Louis P."/>
            <person name="Goesmann A."/>
            <person name="Henrissat B."/>
            <person name="Duncan S.H."/>
            <person name="Flint H.J."/>
        </authorList>
    </citation>
    <scope>NUCLEOTIDE SEQUENCE</scope>
    <source>
        <strain evidence="10">CGMCC 1.15287</strain>
    </source>
</reference>
<dbReference type="Proteomes" id="UP000642938">
    <property type="component" value="Unassembled WGS sequence"/>
</dbReference>
<dbReference type="RefSeq" id="WP_183766551.1">
    <property type="nucleotide sequence ID" value="NZ_BMHZ01000003.1"/>
</dbReference>
<keyword evidence="6 7" id="KW-0998">Cell outer membrane</keyword>
<dbReference type="InterPro" id="IPR037066">
    <property type="entry name" value="Plug_dom_sf"/>
</dbReference>
<proteinExistence type="inferred from homology"/>
<dbReference type="Proteomes" id="UP000532273">
    <property type="component" value="Unassembled WGS sequence"/>
</dbReference>
<gene>
    <name evidence="10" type="ORF">GCM10007422_32570</name>
    <name evidence="11" type="ORF">GGQ60_003505</name>
</gene>
<dbReference type="EMBL" id="JACIEF010000003">
    <property type="protein sequence ID" value="MBB4109496.1"/>
    <property type="molecule type" value="Genomic_DNA"/>
</dbReference>
<dbReference type="AlphaFoldDB" id="A0A7W6KCY0"/>
<sequence length="1044" mass="115002">MKQKLLLILMVTVLSYFNVLAQNRTITGKVVDADDGLPLPGVSIKVKGTTQLTQTTGQGTFSISVPANAQTLVLSYVGYTEQEVRITGETLNVRLVASSKNLQDVIVVAYGTVKKENFTGSAAVVKSDVLQDRPVTSFEKALQGAAAGVQVTSVSGQPGATSTVRIRGVGSFTASSTPLYVVDGIAITNGDLSNVAQTSDVLSTINPNDIASITVLKDATAAAIYGSRAANGVVLITTKQGKAGKTKLGLSASTGYSYQAVDKPEVMDATQYYKTYWDIFYAQRLAAGLTPAAAATAANALTNSNIGGLGVNPYNTANPYGADGVLTNGAALLYDTDWRDEVLRRGVTKNIDLSASGGTEKTKFFISGGYFEQNGIVIRSDFKRYSGKFNLNSDVTDFLKVGINNSLARTEQNTPAGSTGSDNPVNFADQTANIYPLYVRDANGNVVYDATGNPVYSYVNPVTPDFNPVGLSKLNEYNTITNRVISSPYAEVKFLKDFTAKSMVAVDYINNRERQFYNMEHGDGVSVKGRAYRYSKEDVTVTFQNTLTYDKTFNQHSFNVLLGQEAYRTKQDYIYAQATGFPFPGTNELIAASTPNTTQSYYTQKRFASYFSRLTYNYDTKYYLSGSLRRDGSSVFGKNNKYGTFYSVGGAWRIGRENFLKDVSWINELKLRSSYGTSGNDRIDRYAAQGLYGLGKNYEGQSGINYVQLENPDLQWEENSTLDVGLEFALFKGKLSGEVSYYKRGSKGILFNQPLSQLTGFRNLITNLASMDNYGVEVLLNANPVKTKDFDWNISFNITSNKNRINQMTQPEVIDSDDPTKRWTIGGTRYDWYLREYAGVDPADGRPMWYTDEIGTNGQPTGNRITTKAWSGATRYNNFGSSLPKFTGGFNNTFRYREFDLSIYTYFSTGGKIYDTLYGNLMHSGANVGKQLSTDIFNQWQKPGDVTDVPRFMIANTDLGNNQSTRFLYDGSFMRVKNIALGYSLKRNWLETIHLSNLRVYLMAENPFTWAKHKGMDPESALTGLTNNDIPNVKTFTLGLNVGF</sequence>
<reference evidence="10" key="4">
    <citation type="submission" date="2024-05" db="EMBL/GenBank/DDBJ databases">
        <authorList>
            <person name="Sun Q."/>
            <person name="Zhou Y."/>
        </authorList>
    </citation>
    <scope>NUCLEOTIDE SEQUENCE</scope>
    <source>
        <strain evidence="10">CGMCC 1.15287</strain>
    </source>
</reference>
<evidence type="ECO:0000256" key="1">
    <source>
        <dbReference type="ARBA" id="ARBA00004571"/>
    </source>
</evidence>
<evidence type="ECO:0000256" key="4">
    <source>
        <dbReference type="ARBA" id="ARBA00022692"/>
    </source>
</evidence>
<dbReference type="SUPFAM" id="SSF49464">
    <property type="entry name" value="Carboxypeptidase regulatory domain-like"/>
    <property type="match status" value="1"/>
</dbReference>
<evidence type="ECO:0000256" key="6">
    <source>
        <dbReference type="ARBA" id="ARBA00023237"/>
    </source>
</evidence>
<feature type="domain" description="TonB-dependent receptor plug" evidence="9">
    <location>
        <begin position="115"/>
        <end position="233"/>
    </location>
</feature>
<evidence type="ECO:0000256" key="7">
    <source>
        <dbReference type="PROSITE-ProRule" id="PRU01360"/>
    </source>
</evidence>
<name>A0A7W6KCY0_9SPHI</name>
<dbReference type="NCBIfam" id="TIGR04057">
    <property type="entry name" value="SusC_RagA_signa"/>
    <property type="match status" value="1"/>
</dbReference>
<keyword evidence="4 7" id="KW-0812">Transmembrane</keyword>
<organism evidence="11 12">
    <name type="scientific">Pedobacter zeae</name>
    <dbReference type="NCBI Taxonomy" id="1737356"/>
    <lineage>
        <taxon>Bacteria</taxon>
        <taxon>Pseudomonadati</taxon>
        <taxon>Bacteroidota</taxon>
        <taxon>Sphingobacteriia</taxon>
        <taxon>Sphingobacteriales</taxon>
        <taxon>Sphingobacteriaceae</taxon>
        <taxon>Pedobacter</taxon>
    </lineage>
</organism>
<feature type="chain" id="PRO_5030630720" evidence="8">
    <location>
        <begin position="22"/>
        <end position="1044"/>
    </location>
</feature>
<protein>
    <submittedName>
        <fullName evidence="10">SusC/RagA family TonB-linked outer membrane protein</fullName>
    </submittedName>
    <submittedName>
        <fullName evidence="11">TonB-linked SusC/RagA family outer membrane protein</fullName>
    </submittedName>
</protein>
<comment type="subcellular location">
    <subcellularLocation>
        <location evidence="1 7">Cell outer membrane</location>
        <topology evidence="1 7">Multi-pass membrane protein</topology>
    </subcellularLocation>
</comment>
<reference evidence="11 12" key="3">
    <citation type="submission" date="2020-08" db="EMBL/GenBank/DDBJ databases">
        <title>Genomic Encyclopedia of Type Strains, Phase IV (KMG-IV): sequencing the most valuable type-strain genomes for metagenomic binning, comparative biology and taxonomic classification.</title>
        <authorList>
            <person name="Goeker M."/>
        </authorList>
    </citation>
    <scope>NUCLEOTIDE SEQUENCE [LARGE SCALE GENOMIC DNA]</scope>
    <source>
        <strain evidence="11 12">DSM 100774</strain>
    </source>
</reference>
<keyword evidence="3 7" id="KW-1134">Transmembrane beta strand</keyword>
<keyword evidence="13" id="KW-1185">Reference proteome</keyword>
<dbReference type="SUPFAM" id="SSF56935">
    <property type="entry name" value="Porins"/>
    <property type="match status" value="1"/>
</dbReference>
<evidence type="ECO:0000256" key="5">
    <source>
        <dbReference type="ARBA" id="ARBA00023136"/>
    </source>
</evidence>
<dbReference type="PROSITE" id="PS52016">
    <property type="entry name" value="TONB_DEPENDENT_REC_3"/>
    <property type="match status" value="1"/>
</dbReference>
<evidence type="ECO:0000313" key="12">
    <source>
        <dbReference type="Proteomes" id="UP000532273"/>
    </source>
</evidence>
<accession>A0A7W6KCY0</accession>
<keyword evidence="5 7" id="KW-0472">Membrane</keyword>
<evidence type="ECO:0000256" key="3">
    <source>
        <dbReference type="ARBA" id="ARBA00022452"/>
    </source>
</evidence>
<dbReference type="InterPro" id="IPR023996">
    <property type="entry name" value="TonB-dep_OMP_SusC/RagA"/>
</dbReference>
<evidence type="ECO:0000313" key="13">
    <source>
        <dbReference type="Proteomes" id="UP000642938"/>
    </source>
</evidence>